<accession>A0A7J6L4I2</accession>
<dbReference type="EMBL" id="JABANN010000755">
    <property type="protein sequence ID" value="KAF4654029.1"/>
    <property type="molecule type" value="Genomic_DNA"/>
</dbReference>
<comment type="caution">
    <text evidence="3">The sequence shown here is derived from an EMBL/GenBank/DDBJ whole genome shotgun (WGS) entry which is preliminary data.</text>
</comment>
<protein>
    <submittedName>
        <fullName evidence="3">Uncharacterized protein</fullName>
    </submittedName>
</protein>
<reference evidence="5 6" key="1">
    <citation type="submission" date="2020-04" db="EMBL/GenBank/DDBJ databases">
        <title>Perkinsus olseni comparative genomics.</title>
        <authorList>
            <person name="Bogema D.R."/>
        </authorList>
    </citation>
    <scope>NUCLEOTIDE SEQUENCE [LARGE SCALE GENOMIC DNA]</scope>
    <source>
        <strain evidence="4">ATCC PRA-179</strain>
        <strain evidence="3">ATCC PRA-31</strain>
    </source>
</reference>
<gene>
    <name evidence="3" type="ORF">FOL46_008902</name>
    <name evidence="4" type="ORF">FOZ61_006141</name>
</gene>
<feature type="region of interest" description="Disordered" evidence="1">
    <location>
        <begin position="201"/>
        <end position="222"/>
    </location>
</feature>
<dbReference type="Proteomes" id="UP000572268">
    <property type="component" value="Unassembled WGS sequence"/>
</dbReference>
<proteinExistence type="predicted"/>
<organism evidence="3 6">
    <name type="scientific">Perkinsus olseni</name>
    <name type="common">Perkinsus atlanticus</name>
    <dbReference type="NCBI Taxonomy" id="32597"/>
    <lineage>
        <taxon>Eukaryota</taxon>
        <taxon>Sar</taxon>
        <taxon>Alveolata</taxon>
        <taxon>Perkinsozoa</taxon>
        <taxon>Perkinsea</taxon>
        <taxon>Perkinsida</taxon>
        <taxon>Perkinsidae</taxon>
        <taxon>Perkinsus</taxon>
    </lineage>
</organism>
<name>A0A7J6L4I2_PEROL</name>
<feature type="signal peptide" evidence="2">
    <location>
        <begin position="1"/>
        <end position="20"/>
    </location>
</feature>
<dbReference type="EMBL" id="JABAHT010000344">
    <property type="protein sequence ID" value="KAF4657660.1"/>
    <property type="molecule type" value="Genomic_DNA"/>
</dbReference>
<evidence type="ECO:0000256" key="2">
    <source>
        <dbReference type="SAM" id="SignalP"/>
    </source>
</evidence>
<feature type="compositionally biased region" description="Basic and acidic residues" evidence="1">
    <location>
        <begin position="201"/>
        <end position="212"/>
    </location>
</feature>
<dbReference type="OrthoDB" id="10314728at2759"/>
<keyword evidence="2" id="KW-0732">Signal</keyword>
<evidence type="ECO:0000313" key="4">
    <source>
        <dbReference type="EMBL" id="KAF4657660.1"/>
    </source>
</evidence>
<sequence length="365" mass="40021">MTKSSLLLIAVIASLDIIRGEGVYCYEDDQFTLCASVIPKGEEHILKFRAKPFSEGPKIKFVTGDIPFAKQRGEGQCWVPKRPVSAKHEKDSYGLSEIIGLSWFATEKIKICPGEDIITIIDTTDDNNRLVLTNVRSAMWKRQKRRALDPPRPNKRIPPQLLAKMRTPLPSGDPYVRQGISHGRSTVSSGRTLVQEGISHDRNTVSSDRPHAPESTSHGMRMGKFCNAEPISSLDNLWVDLREGGGLVKASFFFVSPVNFFETGSKKVYATGFLPLSRSSLVPGGPGLSLWSVERGSMDPATRESLDKALEFVGKTTGIPSLATDSVHILFDEDRRNMTALIGDSLGTPALWIALTDLACGIPAL</sequence>
<evidence type="ECO:0000313" key="5">
    <source>
        <dbReference type="Proteomes" id="UP000570595"/>
    </source>
</evidence>
<evidence type="ECO:0000313" key="3">
    <source>
        <dbReference type="EMBL" id="KAF4654029.1"/>
    </source>
</evidence>
<dbReference type="Proteomes" id="UP000570595">
    <property type="component" value="Unassembled WGS sequence"/>
</dbReference>
<evidence type="ECO:0000313" key="6">
    <source>
        <dbReference type="Proteomes" id="UP000572268"/>
    </source>
</evidence>
<evidence type="ECO:0000256" key="1">
    <source>
        <dbReference type="SAM" id="MobiDB-lite"/>
    </source>
</evidence>
<dbReference type="AlphaFoldDB" id="A0A7J6L4I2"/>
<feature type="chain" id="PRO_5036205297" evidence="2">
    <location>
        <begin position="21"/>
        <end position="365"/>
    </location>
</feature>